<name>A0A843V0I9_COLES</name>
<proteinExistence type="predicted"/>
<comment type="caution">
    <text evidence="2">The sequence shown here is derived from an EMBL/GenBank/DDBJ whole genome shotgun (WGS) entry which is preliminary data.</text>
</comment>
<organism evidence="2 3">
    <name type="scientific">Colocasia esculenta</name>
    <name type="common">Wild taro</name>
    <name type="synonym">Arum esculentum</name>
    <dbReference type="NCBI Taxonomy" id="4460"/>
    <lineage>
        <taxon>Eukaryota</taxon>
        <taxon>Viridiplantae</taxon>
        <taxon>Streptophyta</taxon>
        <taxon>Embryophyta</taxon>
        <taxon>Tracheophyta</taxon>
        <taxon>Spermatophyta</taxon>
        <taxon>Magnoliopsida</taxon>
        <taxon>Liliopsida</taxon>
        <taxon>Araceae</taxon>
        <taxon>Aroideae</taxon>
        <taxon>Colocasieae</taxon>
        <taxon>Colocasia</taxon>
    </lineage>
</organism>
<evidence type="ECO:0000313" key="2">
    <source>
        <dbReference type="EMBL" id="MQL87304.1"/>
    </source>
</evidence>
<dbReference type="PANTHER" id="PTHR35286">
    <property type="entry name" value="EXPRESSED PROTEIN"/>
    <property type="match status" value="1"/>
</dbReference>
<feature type="region of interest" description="Disordered" evidence="1">
    <location>
        <begin position="209"/>
        <end position="231"/>
    </location>
</feature>
<evidence type="ECO:0000256" key="1">
    <source>
        <dbReference type="SAM" id="MobiDB-lite"/>
    </source>
</evidence>
<dbReference type="PANTHER" id="PTHR35286:SF1">
    <property type="entry name" value="EXPRESSED PROTEIN"/>
    <property type="match status" value="1"/>
</dbReference>
<dbReference type="Proteomes" id="UP000652761">
    <property type="component" value="Unassembled WGS sequence"/>
</dbReference>
<dbReference type="EMBL" id="NMUH01000967">
    <property type="protein sequence ID" value="MQL87304.1"/>
    <property type="molecule type" value="Genomic_DNA"/>
</dbReference>
<dbReference type="OrthoDB" id="1904011at2759"/>
<evidence type="ECO:0000313" key="3">
    <source>
        <dbReference type="Proteomes" id="UP000652761"/>
    </source>
</evidence>
<reference evidence="2" key="1">
    <citation type="submission" date="2017-07" db="EMBL/GenBank/DDBJ databases">
        <title>Taro Niue Genome Assembly and Annotation.</title>
        <authorList>
            <person name="Atibalentja N."/>
            <person name="Keating K."/>
            <person name="Fields C.J."/>
        </authorList>
    </citation>
    <scope>NUCLEOTIDE SEQUENCE</scope>
    <source>
        <strain evidence="2">Niue_2</strain>
        <tissue evidence="2">Leaf</tissue>
    </source>
</reference>
<protein>
    <submittedName>
        <fullName evidence="2">Uncharacterized protein</fullName>
    </submittedName>
</protein>
<keyword evidence="3" id="KW-1185">Reference proteome</keyword>
<sequence length="231" mass="25014">MASFNNSNYPGAPSFESLLIQNLMGELQIRPSSLDASSFLSQTLDDLLLQDDPLSPGGESDEAALGGGGRGRSLLAREEAKLEKEIIRVIRSGAARESLKPNSGQSVSIGDHNVCVGFHEEPGSEYRVWEWHGHVMLFDDEDGFCPEYVYGNYFERVPLSAGSKEGGGERGEEKDACARLRELIGEKDEEVGKEKGAYSGLRELIADDMGTAGNGGQRVLHRNSLSHGLGK</sequence>
<dbReference type="AlphaFoldDB" id="A0A843V0I9"/>
<gene>
    <name evidence="2" type="ORF">Taro_019840</name>
</gene>
<accession>A0A843V0I9</accession>
<feature type="region of interest" description="Disordered" evidence="1">
    <location>
        <begin position="50"/>
        <end position="71"/>
    </location>
</feature>